<evidence type="ECO:0000256" key="4">
    <source>
        <dbReference type="ARBA" id="ARBA00022705"/>
    </source>
</evidence>
<keyword evidence="13" id="KW-1185">Reference proteome</keyword>
<dbReference type="AlphaFoldDB" id="A0A4V3ERU9"/>
<evidence type="ECO:0000256" key="5">
    <source>
        <dbReference type="ARBA" id="ARBA00022932"/>
    </source>
</evidence>
<dbReference type="InterPro" id="IPR040982">
    <property type="entry name" value="DNA_pol3_finger"/>
</dbReference>
<dbReference type="CDD" id="cd04485">
    <property type="entry name" value="DnaE_OBF"/>
    <property type="match status" value="1"/>
</dbReference>
<dbReference type="Pfam" id="PF14579">
    <property type="entry name" value="HHH_6"/>
    <property type="match status" value="1"/>
</dbReference>
<feature type="compositionally biased region" description="Polar residues" evidence="7">
    <location>
        <begin position="25"/>
        <end position="34"/>
    </location>
</feature>
<protein>
    <recommendedName>
        <fullName evidence="1">DNA-directed DNA polymerase</fullName>
        <ecNumber evidence="1">2.7.7.7</ecNumber>
    </recommendedName>
</protein>
<comment type="caution">
    <text evidence="12">The sequence shown here is derived from an EMBL/GenBank/DDBJ whole genome shotgun (WGS) entry which is preliminary data.</text>
</comment>
<evidence type="ECO:0000259" key="10">
    <source>
        <dbReference type="Pfam" id="PF14579"/>
    </source>
</evidence>
<dbReference type="Pfam" id="PF02811">
    <property type="entry name" value="PHP"/>
    <property type="match status" value="1"/>
</dbReference>
<dbReference type="GO" id="GO:0003887">
    <property type="term" value="F:DNA-directed DNA polymerase activity"/>
    <property type="evidence" value="ECO:0007669"/>
    <property type="project" value="UniProtKB-KW"/>
</dbReference>
<keyword evidence="3" id="KW-0548">Nucleotidyltransferase</keyword>
<feature type="domain" description="Bacterial DNA polymerase III alpha subunit NTPase" evidence="9">
    <location>
        <begin position="331"/>
        <end position="565"/>
    </location>
</feature>
<dbReference type="Pfam" id="PF07733">
    <property type="entry name" value="DNA_pol3_alpha"/>
    <property type="match status" value="1"/>
</dbReference>
<feature type="compositionally biased region" description="Basic and acidic residues" evidence="7">
    <location>
        <begin position="1"/>
        <end position="20"/>
    </location>
</feature>
<organism evidence="12 13">
    <name type="scientific">Maribacter spongiicola</name>
    <dbReference type="NCBI Taxonomy" id="1206753"/>
    <lineage>
        <taxon>Bacteria</taxon>
        <taxon>Pseudomonadati</taxon>
        <taxon>Bacteroidota</taxon>
        <taxon>Flavobacteriia</taxon>
        <taxon>Flavobacteriales</taxon>
        <taxon>Flavobacteriaceae</taxon>
        <taxon>Maribacter</taxon>
    </lineage>
</organism>
<proteinExistence type="predicted"/>
<dbReference type="InterPro" id="IPR004805">
    <property type="entry name" value="DnaE2/DnaE/PolC"/>
</dbReference>
<evidence type="ECO:0000256" key="1">
    <source>
        <dbReference type="ARBA" id="ARBA00012417"/>
    </source>
</evidence>
<keyword evidence="4" id="KW-0235">DNA replication</keyword>
<evidence type="ECO:0000313" key="12">
    <source>
        <dbReference type="EMBL" id="TDT46703.1"/>
    </source>
</evidence>
<evidence type="ECO:0000256" key="3">
    <source>
        <dbReference type="ARBA" id="ARBA00022695"/>
    </source>
</evidence>
<dbReference type="InterPro" id="IPR004013">
    <property type="entry name" value="PHP_dom"/>
</dbReference>
<evidence type="ECO:0000313" key="13">
    <source>
        <dbReference type="Proteomes" id="UP000294749"/>
    </source>
</evidence>
<dbReference type="EC" id="2.7.7.7" evidence="1"/>
<dbReference type="Gene3D" id="3.20.20.140">
    <property type="entry name" value="Metal-dependent hydrolases"/>
    <property type="match status" value="1"/>
</dbReference>
<evidence type="ECO:0000259" key="9">
    <source>
        <dbReference type="Pfam" id="PF07733"/>
    </source>
</evidence>
<evidence type="ECO:0000259" key="11">
    <source>
        <dbReference type="Pfam" id="PF17657"/>
    </source>
</evidence>
<dbReference type="InterPro" id="IPR011708">
    <property type="entry name" value="DNA_pol3_alpha_NTPase_dom"/>
</dbReference>
<dbReference type="GO" id="GO:0006260">
    <property type="term" value="P:DNA replication"/>
    <property type="evidence" value="ECO:0007669"/>
    <property type="project" value="UniProtKB-KW"/>
</dbReference>
<accession>A0A4V3ERU9</accession>
<feature type="domain" description="DNA polymerase III alpha subunit finger" evidence="11">
    <location>
        <begin position="569"/>
        <end position="741"/>
    </location>
</feature>
<feature type="domain" description="DNA polymerase helix-hairpin-helix motif" evidence="10">
    <location>
        <begin position="813"/>
        <end position="899"/>
    </location>
</feature>
<evidence type="ECO:0000259" key="8">
    <source>
        <dbReference type="Pfam" id="PF02811"/>
    </source>
</evidence>
<dbReference type="Proteomes" id="UP000294749">
    <property type="component" value="Unassembled WGS sequence"/>
</dbReference>
<dbReference type="InterPro" id="IPR016195">
    <property type="entry name" value="Pol/histidinol_Pase-like"/>
</dbReference>
<name>A0A4V3ERU9_9FLAO</name>
<dbReference type="InterPro" id="IPR029460">
    <property type="entry name" value="DNAPol_HHH"/>
</dbReference>
<keyword evidence="5" id="KW-0239">DNA-directed DNA polymerase</keyword>
<sequence length="1083" mass="125223">MSEKVEVRKENIENREEKNALRIANSMSHPTPQAKQKKPSTDNRQPSTKSVAQQPITINQKAKHKTRTTNNGQPTTNLYLNCHTYYSLRYGTFSEIELLQLAKSHGVTQLVLTDINNTSACLNFVRKAPEYDVRPILGIDFRNGVEPCFVGVAKNNEGFLELNNFLSHHIHQDKKIPEAAPDFKEVFVIYPFEKILESEKKVFADHEFIGISVNELKRLRFSKLLEQRDKIVLLQPVTFRNKRDFNAHRLLRAIDNNTLLSMLSVTEQARDDEHMYAIPNLAVYFSEHSFILENTQRLMDACSIHFDFSVGREPQNLSKYLGSKEEDEVFLERLCQEGLPKRYPEIEQPVLDRLEKELYLIKKMGFVSYFLINWDIVTYARKQNFFYVGRGSGANSIVAYLLFITDVDPMELDLYFERFINLYRVNPPDFDIDFSHRDRPIMTEYIFNRFENVALLGTYVTFQSRGVIRELGKVFGLPKDEIDLLCDGNIQASRLDTISTLVLKYTQLLHGMPNYLSIHAGGILITEKPIHWFSATNMPPKGFPTTQFDMIIAEDVGIFKFDILAQRGLSKIKETLDILERDRPEEFAKFNIHDIKAFKRDPKINNLIKTAQCMGCFYVESPAMRMLLKKLEVDTYLGLVAASSIIRPGVSKSGMMREYILRHRNKGRAEELAHPVMLEIMPETYGVMVYQEDVIKVVHHFADLDLGEADVLRRGMSGKFRSREEFQKVKDKFIDNCRKKGYAEKLIQEIWDQVASFAGYAFAKGHSASYAVESYQSLFLRAYYPLEYMVAVLNNGGGFYKPEFYVHEARMLGATIHPPCVNKSNAGNRIYGKELYLGLGYLRELEQRVMERILKERFVKGNFISLEDFLDRLIISIEQVSILIRIDAFRFTDTNKHELLWKAHLFLNKTKKIDHPKLFAPKQQHFEIPSLYSTNLEVAFTQLELLGFSLCSPFELLEEAPLNTTGCKDFEKYLNSNIDIYGYLITIKRAKTHNGKAMFFATLLDQQGQVFDTVLFPPVAAKYMFRGRGIYRFYGKVVSEFGFLSIEVIKLIKQDFIQDPRYADMKTSAKVFDQKKIGEEKID</sequence>
<dbReference type="GO" id="GO:0008408">
    <property type="term" value="F:3'-5' exonuclease activity"/>
    <property type="evidence" value="ECO:0007669"/>
    <property type="project" value="InterPro"/>
</dbReference>
<dbReference type="PANTHER" id="PTHR32294">
    <property type="entry name" value="DNA POLYMERASE III SUBUNIT ALPHA"/>
    <property type="match status" value="1"/>
</dbReference>
<dbReference type="NCBIfam" id="TIGR00594">
    <property type="entry name" value="polc"/>
    <property type="match status" value="1"/>
</dbReference>
<feature type="domain" description="PHP" evidence="8">
    <location>
        <begin position="80"/>
        <end position="173"/>
    </location>
</feature>
<comment type="catalytic activity">
    <reaction evidence="6">
        <text>DNA(n) + a 2'-deoxyribonucleoside 5'-triphosphate = DNA(n+1) + diphosphate</text>
        <dbReference type="Rhea" id="RHEA:22508"/>
        <dbReference type="Rhea" id="RHEA-COMP:17339"/>
        <dbReference type="Rhea" id="RHEA-COMP:17340"/>
        <dbReference type="ChEBI" id="CHEBI:33019"/>
        <dbReference type="ChEBI" id="CHEBI:61560"/>
        <dbReference type="ChEBI" id="CHEBI:173112"/>
        <dbReference type="EC" id="2.7.7.7"/>
    </reaction>
</comment>
<dbReference type="EMBL" id="SOAY01000010">
    <property type="protein sequence ID" value="TDT46703.1"/>
    <property type="molecule type" value="Genomic_DNA"/>
</dbReference>
<dbReference type="Pfam" id="PF17657">
    <property type="entry name" value="DNA_pol3_finger"/>
    <property type="match status" value="1"/>
</dbReference>
<evidence type="ECO:0000256" key="7">
    <source>
        <dbReference type="SAM" id="MobiDB-lite"/>
    </source>
</evidence>
<dbReference type="Gene3D" id="1.10.150.870">
    <property type="match status" value="1"/>
</dbReference>
<keyword evidence="2" id="KW-0808">Transferase</keyword>
<reference evidence="12 13" key="1">
    <citation type="submission" date="2019-03" db="EMBL/GenBank/DDBJ databases">
        <title>Genomic Encyclopedia of Archaeal and Bacterial Type Strains, Phase II (KMG-II): from individual species to whole genera.</title>
        <authorList>
            <person name="Goeker M."/>
        </authorList>
    </citation>
    <scope>NUCLEOTIDE SEQUENCE [LARGE SCALE GENOMIC DNA]</scope>
    <source>
        <strain evidence="12 13">DSM 25233</strain>
    </source>
</reference>
<evidence type="ECO:0000256" key="2">
    <source>
        <dbReference type="ARBA" id="ARBA00022679"/>
    </source>
</evidence>
<feature type="compositionally biased region" description="Polar residues" evidence="7">
    <location>
        <begin position="42"/>
        <end position="60"/>
    </location>
</feature>
<dbReference type="SUPFAM" id="SSF89550">
    <property type="entry name" value="PHP domain-like"/>
    <property type="match status" value="1"/>
</dbReference>
<gene>
    <name evidence="12" type="ORF">CLV90_0761</name>
</gene>
<evidence type="ECO:0000256" key="6">
    <source>
        <dbReference type="ARBA" id="ARBA00049244"/>
    </source>
</evidence>
<feature type="region of interest" description="Disordered" evidence="7">
    <location>
        <begin position="1"/>
        <end position="74"/>
    </location>
</feature>